<accession>A0ACA9Q3J4</accession>
<comment type="caution">
    <text evidence="1">The sequence shown here is derived from an EMBL/GenBank/DDBJ whole genome shotgun (WGS) entry which is preliminary data.</text>
</comment>
<reference evidence="1" key="1">
    <citation type="submission" date="2021-06" db="EMBL/GenBank/DDBJ databases">
        <authorList>
            <person name="Kallberg Y."/>
            <person name="Tangrot J."/>
            <person name="Rosling A."/>
        </authorList>
    </citation>
    <scope>NUCLEOTIDE SEQUENCE</scope>
    <source>
        <strain evidence="1">MA461A</strain>
    </source>
</reference>
<evidence type="ECO:0000313" key="2">
    <source>
        <dbReference type="Proteomes" id="UP000789920"/>
    </source>
</evidence>
<protein>
    <submittedName>
        <fullName evidence="1">11075_t:CDS:1</fullName>
    </submittedName>
</protein>
<feature type="non-terminal residue" evidence="1">
    <location>
        <position position="1"/>
    </location>
</feature>
<dbReference type="EMBL" id="CAJVQC010024682">
    <property type="protein sequence ID" value="CAG8727417.1"/>
    <property type="molecule type" value="Genomic_DNA"/>
</dbReference>
<gene>
    <name evidence="1" type="ORF">RPERSI_LOCUS11823</name>
</gene>
<keyword evidence="2" id="KW-1185">Reference proteome</keyword>
<sequence>QKVFRTVDISNITSDNNLKILQNDENIVGTVVTKIAYNDERDQDGAFIQAIFWAYYSTISMFSVAKDVLLIDATYKINQFSMPLIVICAIDQFGSTYPLAFALVYSETYEFYYWVMRQLSQTLTKLIGDAQVSTFITDQELALMAAISLVFPHARHQLCIWHIFKNIRNK</sequence>
<dbReference type="Proteomes" id="UP000789920">
    <property type="component" value="Unassembled WGS sequence"/>
</dbReference>
<organism evidence="1 2">
    <name type="scientific">Racocetra persica</name>
    <dbReference type="NCBI Taxonomy" id="160502"/>
    <lineage>
        <taxon>Eukaryota</taxon>
        <taxon>Fungi</taxon>
        <taxon>Fungi incertae sedis</taxon>
        <taxon>Mucoromycota</taxon>
        <taxon>Glomeromycotina</taxon>
        <taxon>Glomeromycetes</taxon>
        <taxon>Diversisporales</taxon>
        <taxon>Gigasporaceae</taxon>
        <taxon>Racocetra</taxon>
    </lineage>
</organism>
<proteinExistence type="predicted"/>
<name>A0ACA9Q3J4_9GLOM</name>
<evidence type="ECO:0000313" key="1">
    <source>
        <dbReference type="EMBL" id="CAG8727417.1"/>
    </source>
</evidence>